<reference evidence="4" key="1">
    <citation type="submission" date="2017-09" db="EMBL/GenBank/DDBJ databases">
        <title>Brachybacterium sp. VM2412.</title>
        <authorList>
            <person name="Tak E.J."/>
            <person name="Bae J.-W."/>
        </authorList>
    </citation>
    <scope>NUCLEOTIDE SEQUENCE [LARGE SCALE GENOMIC DNA]</scope>
    <source>
        <strain evidence="4">VM2412</strain>
    </source>
</reference>
<dbReference type="KEGG" id="brz:CFK38_03950"/>
<dbReference type="RefSeq" id="WP_096801908.1">
    <property type="nucleotide sequence ID" value="NZ_CP023563.1"/>
</dbReference>
<evidence type="ECO:0000313" key="4">
    <source>
        <dbReference type="Proteomes" id="UP000218165"/>
    </source>
</evidence>
<name>A0A291GKQ4_9MICO</name>
<evidence type="ECO:0000259" key="2">
    <source>
        <dbReference type="Pfam" id="PF08327"/>
    </source>
</evidence>
<sequence>MTTTERLTTATIEADSEVPLIRITRDFRATPAQLLRAHTDPELYARWVGPEELSTRIERWDARTGGAYAFTNIGPDEEEYSFYGSFHEVTEDRLVQTFTFDGWPEAVSLETLRVEDLGDGWTRLHGQSLFDSFEGRNQMLESGMDVGIHEGYAALDALLAEAGPR</sequence>
<dbReference type="InterPro" id="IPR013538">
    <property type="entry name" value="ASHA1/2-like_C"/>
</dbReference>
<dbReference type="AlphaFoldDB" id="A0A291GKQ4"/>
<organism evidence="3 4">
    <name type="scientific">Brachybacterium vulturis</name>
    <dbReference type="NCBI Taxonomy" id="2017484"/>
    <lineage>
        <taxon>Bacteria</taxon>
        <taxon>Bacillati</taxon>
        <taxon>Actinomycetota</taxon>
        <taxon>Actinomycetes</taxon>
        <taxon>Micrococcales</taxon>
        <taxon>Dermabacteraceae</taxon>
        <taxon>Brachybacterium</taxon>
    </lineage>
</organism>
<dbReference type="SUPFAM" id="SSF55961">
    <property type="entry name" value="Bet v1-like"/>
    <property type="match status" value="1"/>
</dbReference>
<gene>
    <name evidence="3" type="ORF">CFK38_03950</name>
</gene>
<feature type="domain" description="Activator of Hsp90 ATPase homologue 1/2-like C-terminal" evidence="2">
    <location>
        <begin position="29"/>
        <end position="159"/>
    </location>
</feature>
<evidence type="ECO:0000313" key="3">
    <source>
        <dbReference type="EMBL" id="ATG50768.1"/>
    </source>
</evidence>
<keyword evidence="4" id="KW-1185">Reference proteome</keyword>
<dbReference type="Gene3D" id="3.30.530.20">
    <property type="match status" value="1"/>
</dbReference>
<dbReference type="EMBL" id="CP023563">
    <property type="protein sequence ID" value="ATG50768.1"/>
    <property type="molecule type" value="Genomic_DNA"/>
</dbReference>
<dbReference type="Pfam" id="PF08327">
    <property type="entry name" value="AHSA1"/>
    <property type="match status" value="1"/>
</dbReference>
<protein>
    <submittedName>
        <fullName evidence="3">Polyketide cyclase</fullName>
    </submittedName>
</protein>
<accession>A0A291GKQ4</accession>
<dbReference type="OrthoDB" id="5185819at2"/>
<proteinExistence type="inferred from homology"/>
<comment type="similarity">
    <text evidence="1">Belongs to the AHA1 family.</text>
</comment>
<dbReference type="InterPro" id="IPR023393">
    <property type="entry name" value="START-like_dom_sf"/>
</dbReference>
<evidence type="ECO:0000256" key="1">
    <source>
        <dbReference type="ARBA" id="ARBA00006817"/>
    </source>
</evidence>
<dbReference type="Proteomes" id="UP000218165">
    <property type="component" value="Chromosome"/>
</dbReference>